<protein>
    <submittedName>
        <fullName evidence="9">Putative siderophore transport system permease protein YfhA</fullName>
    </submittedName>
</protein>
<gene>
    <name evidence="9" type="primary">yfhA</name>
    <name evidence="9" type="ORF">PAA8504_01904</name>
</gene>
<evidence type="ECO:0000256" key="5">
    <source>
        <dbReference type="ARBA" id="ARBA00022692"/>
    </source>
</evidence>
<dbReference type="GO" id="GO:0005886">
    <property type="term" value="C:plasma membrane"/>
    <property type="evidence" value="ECO:0007669"/>
    <property type="project" value="UniProtKB-SubCell"/>
</dbReference>
<feature type="transmembrane region" description="Helical" evidence="8">
    <location>
        <begin position="194"/>
        <end position="215"/>
    </location>
</feature>
<dbReference type="EMBL" id="ONZF01000003">
    <property type="protein sequence ID" value="SPJ24079.1"/>
    <property type="molecule type" value="Genomic_DNA"/>
</dbReference>
<feature type="transmembrane region" description="Helical" evidence="8">
    <location>
        <begin position="100"/>
        <end position="118"/>
    </location>
</feature>
<dbReference type="Pfam" id="PF01032">
    <property type="entry name" value="FecCD"/>
    <property type="match status" value="1"/>
</dbReference>
<comment type="subcellular location">
    <subcellularLocation>
        <location evidence="1">Cell membrane</location>
        <topology evidence="1">Multi-pass membrane protein</topology>
    </subcellularLocation>
</comment>
<evidence type="ECO:0000256" key="7">
    <source>
        <dbReference type="ARBA" id="ARBA00023136"/>
    </source>
</evidence>
<dbReference type="CDD" id="cd06550">
    <property type="entry name" value="TM_ABC_iron-siderophores_like"/>
    <property type="match status" value="1"/>
</dbReference>
<dbReference type="AlphaFoldDB" id="A0A2R8BV90"/>
<sequence>MTDVVRAMPERRAHATLALVSLVACTLGLFLLTLVCGQSCAPIPEVLQVLSGRDVPGTSFLVQDLRLPRALLSLVTGCCFGLGGVSFQIMLRNPLASPDIIGISGGAGAAAVFAIVVLGLDGAAVSLVAVLSGLGVAALIWGLSSGRSAAGARLILVGIGISAMLGSATSYMMLDAQAWDRAEAMRWLTGSVNGARLAQVWPVAVALAVFGGLLASTARDLEILRLGDDTARGLGVHPDFTRLRVTLAAVGLVAFATGAAGPISFVAFLAGPIAARLTGGRAKLPAAAAMGAILVLGGDYAGQVLLPARLPVGVVTGALGAPFLLYLIVRANRAGGTL</sequence>
<feature type="transmembrane region" description="Helical" evidence="8">
    <location>
        <begin position="247"/>
        <end position="270"/>
    </location>
</feature>
<dbReference type="PROSITE" id="PS51257">
    <property type="entry name" value="PROKAR_LIPOPROTEIN"/>
    <property type="match status" value="1"/>
</dbReference>
<dbReference type="GO" id="GO:0033214">
    <property type="term" value="P:siderophore-iron import into cell"/>
    <property type="evidence" value="ECO:0007669"/>
    <property type="project" value="TreeGrafter"/>
</dbReference>
<comment type="similarity">
    <text evidence="2">Belongs to the binding-protein-dependent transport system permease family. FecCD subfamily.</text>
</comment>
<feature type="transmembrane region" description="Helical" evidence="8">
    <location>
        <begin position="124"/>
        <end position="142"/>
    </location>
</feature>
<accession>A0A2R8BV90</accession>
<keyword evidence="7 8" id="KW-0472">Membrane</keyword>
<evidence type="ECO:0000256" key="2">
    <source>
        <dbReference type="ARBA" id="ARBA00007935"/>
    </source>
</evidence>
<evidence type="ECO:0000256" key="4">
    <source>
        <dbReference type="ARBA" id="ARBA00022475"/>
    </source>
</evidence>
<proteinExistence type="inferred from homology"/>
<keyword evidence="4" id="KW-1003">Cell membrane</keyword>
<reference evidence="10" key="1">
    <citation type="submission" date="2018-03" db="EMBL/GenBank/DDBJ databases">
        <authorList>
            <person name="Rodrigo-Torres L."/>
            <person name="Arahal R. D."/>
            <person name="Lucena T."/>
        </authorList>
    </citation>
    <scope>NUCLEOTIDE SEQUENCE [LARGE SCALE GENOMIC DNA]</scope>
    <source>
        <strain evidence="10">CECT 8504</strain>
    </source>
</reference>
<evidence type="ECO:0000256" key="3">
    <source>
        <dbReference type="ARBA" id="ARBA00022448"/>
    </source>
</evidence>
<dbReference type="InterPro" id="IPR037294">
    <property type="entry name" value="ABC_BtuC-like"/>
</dbReference>
<feature type="transmembrane region" description="Helical" evidence="8">
    <location>
        <begin position="308"/>
        <end position="329"/>
    </location>
</feature>
<feature type="transmembrane region" description="Helical" evidence="8">
    <location>
        <begin position="70"/>
        <end position="91"/>
    </location>
</feature>
<evidence type="ECO:0000256" key="1">
    <source>
        <dbReference type="ARBA" id="ARBA00004651"/>
    </source>
</evidence>
<dbReference type="SUPFAM" id="SSF81345">
    <property type="entry name" value="ABC transporter involved in vitamin B12 uptake, BtuC"/>
    <property type="match status" value="1"/>
</dbReference>
<keyword evidence="5 8" id="KW-0812">Transmembrane</keyword>
<evidence type="ECO:0000256" key="6">
    <source>
        <dbReference type="ARBA" id="ARBA00022989"/>
    </source>
</evidence>
<evidence type="ECO:0000256" key="8">
    <source>
        <dbReference type="SAM" id="Phobius"/>
    </source>
</evidence>
<evidence type="ECO:0000313" key="10">
    <source>
        <dbReference type="Proteomes" id="UP000244912"/>
    </source>
</evidence>
<dbReference type="Gene3D" id="1.10.3470.10">
    <property type="entry name" value="ABC transporter involved in vitamin B12 uptake, BtuC"/>
    <property type="match status" value="1"/>
</dbReference>
<organism evidence="9 10">
    <name type="scientific">Palleronia abyssalis</name>
    <dbReference type="NCBI Taxonomy" id="1501240"/>
    <lineage>
        <taxon>Bacteria</taxon>
        <taxon>Pseudomonadati</taxon>
        <taxon>Pseudomonadota</taxon>
        <taxon>Alphaproteobacteria</taxon>
        <taxon>Rhodobacterales</taxon>
        <taxon>Roseobacteraceae</taxon>
        <taxon>Palleronia</taxon>
    </lineage>
</organism>
<dbReference type="GO" id="GO:0022857">
    <property type="term" value="F:transmembrane transporter activity"/>
    <property type="evidence" value="ECO:0007669"/>
    <property type="project" value="InterPro"/>
</dbReference>
<feature type="transmembrane region" description="Helical" evidence="8">
    <location>
        <begin position="154"/>
        <end position="174"/>
    </location>
</feature>
<keyword evidence="6 8" id="KW-1133">Transmembrane helix</keyword>
<evidence type="ECO:0000313" key="9">
    <source>
        <dbReference type="EMBL" id="SPJ24079.1"/>
    </source>
</evidence>
<name>A0A2R8BV90_9RHOB</name>
<dbReference type="PANTHER" id="PTHR30472:SF24">
    <property type="entry name" value="FERRIC ENTEROBACTIN TRANSPORT SYSTEM PERMEASE PROTEIN FEPG"/>
    <property type="match status" value="1"/>
</dbReference>
<dbReference type="PANTHER" id="PTHR30472">
    <property type="entry name" value="FERRIC ENTEROBACTIN TRANSPORT SYSTEM PERMEASE PROTEIN"/>
    <property type="match status" value="1"/>
</dbReference>
<keyword evidence="3" id="KW-0813">Transport</keyword>
<dbReference type="Proteomes" id="UP000244912">
    <property type="component" value="Unassembled WGS sequence"/>
</dbReference>
<keyword evidence="10" id="KW-1185">Reference proteome</keyword>
<dbReference type="InterPro" id="IPR000522">
    <property type="entry name" value="ABC_transptr_permease_BtuC"/>
</dbReference>